<organism evidence="1 2">
    <name type="scientific">Arthrobacter alpinus</name>
    <dbReference type="NCBI Taxonomy" id="656366"/>
    <lineage>
        <taxon>Bacteria</taxon>
        <taxon>Bacillati</taxon>
        <taxon>Actinomycetota</taxon>
        <taxon>Actinomycetes</taxon>
        <taxon>Micrococcales</taxon>
        <taxon>Micrococcaceae</taxon>
        <taxon>Arthrobacter</taxon>
    </lineage>
</organism>
<protein>
    <recommendedName>
        <fullName evidence="3">DUF2797 domain-containing protein</fullName>
    </recommendedName>
</protein>
<gene>
    <name evidence="1" type="ORF">SAMN04489740_3676</name>
</gene>
<evidence type="ECO:0000313" key="1">
    <source>
        <dbReference type="EMBL" id="SEF00507.1"/>
    </source>
</evidence>
<evidence type="ECO:0008006" key="3">
    <source>
        <dbReference type="Google" id="ProtNLM"/>
    </source>
</evidence>
<evidence type="ECO:0000313" key="2">
    <source>
        <dbReference type="Proteomes" id="UP000182725"/>
    </source>
</evidence>
<dbReference type="RefSeq" id="WP_244516963.1">
    <property type="nucleotide sequence ID" value="NZ_FNTV01000001.1"/>
</dbReference>
<dbReference type="EMBL" id="FNTV01000001">
    <property type="protein sequence ID" value="SEF00507.1"/>
    <property type="molecule type" value="Genomic_DNA"/>
</dbReference>
<name>A0A1H5NI56_9MICC</name>
<proteinExistence type="predicted"/>
<dbReference type="Proteomes" id="UP000182725">
    <property type="component" value="Unassembled WGS sequence"/>
</dbReference>
<accession>A0A1H5NI56</accession>
<reference evidence="1 2" key="1">
    <citation type="submission" date="2016-10" db="EMBL/GenBank/DDBJ databases">
        <authorList>
            <person name="de Groot N.N."/>
        </authorList>
    </citation>
    <scope>NUCLEOTIDE SEQUENCE [LARGE SCALE GENOMIC DNA]</scope>
    <source>
        <strain evidence="1 2">DSM 22274</strain>
    </source>
</reference>
<sequence length="308" mass="33418">MVEPVKTGLVRGVSWRPGGPALSLMADDADAQLPLSAGQWLRFEVLSGDGIPARYCLGYTSVQGPEDSLHHSCPTHQGAERGFQCGACFARDDLRHMHDFHRSGQAPPGMRSYLSQQHWLYIATFADGTTKVGTASNLSKWRRLAEQGAVVAQYVALARDGAVVRLLEDSVTKELGVTQFVRAASKAASLLTPRSKAELELRNREVAGVVREFLHERTQPGFEIVDEQWRGSDFARGILAGGPRIAYPQPLDSGRHGMKLLSMLGANALVSLDDAEAAFVVDLGGLKGHRIRSGAFSTEIPALQESLF</sequence>
<dbReference type="AlphaFoldDB" id="A0A1H5NI56"/>